<protein>
    <submittedName>
        <fullName evidence="1">Uncharacterized protein</fullName>
    </submittedName>
</protein>
<comment type="caution">
    <text evidence="1">The sequence shown here is derived from an EMBL/GenBank/DDBJ whole genome shotgun (WGS) entry which is preliminary data.</text>
</comment>
<evidence type="ECO:0000313" key="2">
    <source>
        <dbReference type="Proteomes" id="UP000242180"/>
    </source>
</evidence>
<gene>
    <name evidence="1" type="ORF">BCR43DRAFT_485509</name>
</gene>
<dbReference type="EMBL" id="MCGN01000002">
    <property type="protein sequence ID" value="ORZ00606.1"/>
    <property type="molecule type" value="Genomic_DNA"/>
</dbReference>
<dbReference type="Proteomes" id="UP000242180">
    <property type="component" value="Unassembled WGS sequence"/>
</dbReference>
<accession>A0A1X2HNZ8</accession>
<reference evidence="1 2" key="1">
    <citation type="submission" date="2016-07" db="EMBL/GenBank/DDBJ databases">
        <title>Pervasive Adenine N6-methylation of Active Genes in Fungi.</title>
        <authorList>
            <consortium name="DOE Joint Genome Institute"/>
            <person name="Mondo S.J."/>
            <person name="Dannebaum R.O."/>
            <person name="Kuo R.C."/>
            <person name="Labutti K."/>
            <person name="Haridas S."/>
            <person name="Kuo A."/>
            <person name="Salamov A."/>
            <person name="Ahrendt S.R."/>
            <person name="Lipzen A."/>
            <person name="Sullivan W."/>
            <person name="Andreopoulos W.B."/>
            <person name="Clum A."/>
            <person name="Lindquist E."/>
            <person name="Daum C."/>
            <person name="Ramamoorthy G.K."/>
            <person name="Gryganskyi A."/>
            <person name="Culley D."/>
            <person name="Magnuson J.K."/>
            <person name="James T.Y."/>
            <person name="O'Malley M.A."/>
            <person name="Stajich J.E."/>
            <person name="Spatafora J.W."/>
            <person name="Visel A."/>
            <person name="Grigoriev I.V."/>
        </authorList>
    </citation>
    <scope>NUCLEOTIDE SEQUENCE [LARGE SCALE GENOMIC DNA]</scope>
    <source>
        <strain evidence="1 2">NRRL 2496</strain>
    </source>
</reference>
<evidence type="ECO:0000313" key="1">
    <source>
        <dbReference type="EMBL" id="ORZ00606.1"/>
    </source>
</evidence>
<dbReference type="AlphaFoldDB" id="A0A1X2HNZ8"/>
<name>A0A1X2HNZ8_SYNRA</name>
<sequence length="80" mass="9402">MVSSTIPRSIQSSIIWTLGDAFSQSIFCRSTTSRPPLIKSSFCHGVKYHSKDYQEQYHMDTAWCFFTKYLLQINHRQDHL</sequence>
<organism evidence="1 2">
    <name type="scientific">Syncephalastrum racemosum</name>
    <name type="common">Filamentous fungus</name>
    <dbReference type="NCBI Taxonomy" id="13706"/>
    <lineage>
        <taxon>Eukaryota</taxon>
        <taxon>Fungi</taxon>
        <taxon>Fungi incertae sedis</taxon>
        <taxon>Mucoromycota</taxon>
        <taxon>Mucoromycotina</taxon>
        <taxon>Mucoromycetes</taxon>
        <taxon>Mucorales</taxon>
        <taxon>Syncephalastraceae</taxon>
        <taxon>Syncephalastrum</taxon>
    </lineage>
</organism>
<dbReference type="InParanoid" id="A0A1X2HNZ8"/>
<proteinExistence type="predicted"/>
<keyword evidence="2" id="KW-1185">Reference proteome</keyword>